<dbReference type="Pfam" id="PF01476">
    <property type="entry name" value="LysM"/>
    <property type="match status" value="1"/>
</dbReference>
<keyword evidence="3" id="KW-0472">Membrane</keyword>
<feature type="domain" description="LysM" evidence="4">
    <location>
        <begin position="114"/>
        <end position="158"/>
    </location>
</feature>
<dbReference type="CDD" id="cd00118">
    <property type="entry name" value="LysM"/>
    <property type="match status" value="1"/>
</dbReference>
<evidence type="ECO:0000256" key="3">
    <source>
        <dbReference type="SAM" id="Phobius"/>
    </source>
</evidence>
<gene>
    <name evidence="5" type="ORF">EUGRSUZ_E03691</name>
</gene>
<dbReference type="SMART" id="SM00257">
    <property type="entry name" value="LysM"/>
    <property type="match status" value="1"/>
</dbReference>
<dbReference type="SUPFAM" id="SSF54106">
    <property type="entry name" value="LysM domain"/>
    <property type="match status" value="1"/>
</dbReference>
<protein>
    <recommendedName>
        <fullName evidence="4">LysM domain-containing protein</fullName>
    </recommendedName>
</protein>
<evidence type="ECO:0000256" key="2">
    <source>
        <dbReference type="ARBA" id="ARBA00023026"/>
    </source>
</evidence>
<reference evidence="5" key="1">
    <citation type="submission" date="2013-07" db="EMBL/GenBank/DDBJ databases">
        <title>The genome of Eucalyptus grandis.</title>
        <authorList>
            <person name="Schmutz J."/>
            <person name="Hayes R."/>
            <person name="Myburg A."/>
            <person name="Tuskan G."/>
            <person name="Grattapaglia D."/>
            <person name="Rokhsar D.S."/>
        </authorList>
    </citation>
    <scope>NUCLEOTIDE SEQUENCE</scope>
    <source>
        <tissue evidence="5">Leaf extractions</tissue>
    </source>
</reference>
<dbReference type="STRING" id="71139.A0A059C9Q9"/>
<evidence type="ECO:0000256" key="1">
    <source>
        <dbReference type="ARBA" id="ARBA00022669"/>
    </source>
</evidence>
<dbReference type="PANTHER" id="PTHR34997">
    <property type="entry name" value="AM15"/>
    <property type="match status" value="1"/>
</dbReference>
<dbReference type="InterPro" id="IPR018392">
    <property type="entry name" value="LysM"/>
</dbReference>
<organism evidence="5">
    <name type="scientific">Eucalyptus grandis</name>
    <name type="common">Flooded gum</name>
    <dbReference type="NCBI Taxonomy" id="71139"/>
    <lineage>
        <taxon>Eukaryota</taxon>
        <taxon>Viridiplantae</taxon>
        <taxon>Streptophyta</taxon>
        <taxon>Embryophyta</taxon>
        <taxon>Tracheophyta</taxon>
        <taxon>Spermatophyta</taxon>
        <taxon>Magnoliopsida</taxon>
        <taxon>eudicotyledons</taxon>
        <taxon>Gunneridae</taxon>
        <taxon>Pentapetalae</taxon>
        <taxon>rosids</taxon>
        <taxon>malvids</taxon>
        <taxon>Myrtales</taxon>
        <taxon>Myrtaceae</taxon>
        <taxon>Myrtoideae</taxon>
        <taxon>Eucalypteae</taxon>
        <taxon>Eucalyptus</taxon>
    </lineage>
</organism>
<accession>A0A059C9Q9</accession>
<sequence length="162" mass="17412">MTSIAILTCKIPIIRPNEASALHVFSSIYIGHVSNQHRASSQVRLYTSLQNRRRTISSSSMAKSSSNNEVIFLLSIVAISLLLTVAMAKRDGSGLSSRLVPFKEAIAAGPQCDTVHGVESGDTCFDVAKASNLTPVFFDALNPNLNCTALFIGQWLCIEGTP</sequence>
<keyword evidence="3" id="KW-1133">Transmembrane helix</keyword>
<feature type="transmembrane region" description="Helical" evidence="3">
    <location>
        <begin position="70"/>
        <end position="88"/>
    </location>
</feature>
<dbReference type="Gene3D" id="3.10.350.10">
    <property type="entry name" value="LysM domain"/>
    <property type="match status" value="1"/>
</dbReference>
<dbReference type="InParanoid" id="A0A059C9Q9"/>
<keyword evidence="2" id="KW-0843">Virulence</keyword>
<evidence type="ECO:0000259" key="4">
    <source>
        <dbReference type="PROSITE" id="PS51782"/>
    </source>
</evidence>
<keyword evidence="1" id="KW-0147">Chitin-binding</keyword>
<proteinExistence type="predicted"/>
<dbReference type="PANTHER" id="PTHR34997:SF1">
    <property type="entry name" value="PEPTIDOGLYCAN-BINDING LYSIN DOMAIN"/>
    <property type="match status" value="1"/>
</dbReference>
<name>A0A059C9Q9_EUCGR</name>
<dbReference type="GO" id="GO:0008061">
    <property type="term" value="F:chitin binding"/>
    <property type="evidence" value="ECO:0007669"/>
    <property type="project" value="UniProtKB-KW"/>
</dbReference>
<dbReference type="PROSITE" id="PS51782">
    <property type="entry name" value="LYSM"/>
    <property type="match status" value="1"/>
</dbReference>
<dbReference type="Gramene" id="KCW74949">
    <property type="protein sequence ID" value="KCW74949"/>
    <property type="gene ID" value="EUGRSUZ_E03691"/>
</dbReference>
<dbReference type="InterPro" id="IPR052210">
    <property type="entry name" value="LysM1-like"/>
</dbReference>
<dbReference type="EMBL" id="KK198757">
    <property type="protein sequence ID" value="KCW74949.1"/>
    <property type="molecule type" value="Genomic_DNA"/>
</dbReference>
<evidence type="ECO:0000313" key="5">
    <source>
        <dbReference type="EMBL" id="KCW74949.1"/>
    </source>
</evidence>
<dbReference type="InterPro" id="IPR036779">
    <property type="entry name" value="LysM_dom_sf"/>
</dbReference>
<keyword evidence="3" id="KW-0812">Transmembrane</keyword>
<dbReference type="AlphaFoldDB" id="A0A059C9Q9"/>